<dbReference type="InterPro" id="IPR000281">
    <property type="entry name" value="HTH_RpiR"/>
</dbReference>
<evidence type="ECO:0000256" key="3">
    <source>
        <dbReference type="ARBA" id="ARBA00023163"/>
    </source>
</evidence>
<dbReference type="InterPro" id="IPR001347">
    <property type="entry name" value="SIS_dom"/>
</dbReference>
<evidence type="ECO:0000256" key="1">
    <source>
        <dbReference type="ARBA" id="ARBA00023015"/>
    </source>
</evidence>
<evidence type="ECO:0000256" key="2">
    <source>
        <dbReference type="ARBA" id="ARBA00023125"/>
    </source>
</evidence>
<dbReference type="PANTHER" id="PTHR30514">
    <property type="entry name" value="GLUCOKINASE"/>
    <property type="match status" value="1"/>
</dbReference>
<dbReference type="SUPFAM" id="SSF53697">
    <property type="entry name" value="SIS domain"/>
    <property type="match status" value="1"/>
</dbReference>
<dbReference type="AlphaFoldDB" id="A0A9W6HVN0"/>
<dbReference type="EMBL" id="BSET01000002">
    <property type="protein sequence ID" value="GLK02881.1"/>
    <property type="molecule type" value="Genomic_DNA"/>
</dbReference>
<organism evidence="6 7">
    <name type="scientific">Microbacterium keratanolyticum</name>
    <dbReference type="NCBI Taxonomy" id="67574"/>
    <lineage>
        <taxon>Bacteria</taxon>
        <taxon>Bacillati</taxon>
        <taxon>Actinomycetota</taxon>
        <taxon>Actinomycetes</taxon>
        <taxon>Micrococcales</taxon>
        <taxon>Microbacteriaceae</taxon>
        <taxon>Microbacterium</taxon>
    </lineage>
</organism>
<keyword evidence="2" id="KW-0238">DNA-binding</keyword>
<feature type="domain" description="SIS" evidence="5">
    <location>
        <begin position="128"/>
        <end position="268"/>
    </location>
</feature>
<dbReference type="PANTHER" id="PTHR30514:SF1">
    <property type="entry name" value="HTH-TYPE TRANSCRIPTIONAL REGULATOR HEXR-RELATED"/>
    <property type="match status" value="1"/>
</dbReference>
<dbReference type="Gene3D" id="3.40.50.10490">
    <property type="entry name" value="Glucose-6-phosphate isomerase like protein, domain 1"/>
    <property type="match status" value="1"/>
</dbReference>
<keyword evidence="3" id="KW-0804">Transcription</keyword>
<dbReference type="Proteomes" id="UP001142325">
    <property type="component" value="Unassembled WGS sequence"/>
</dbReference>
<evidence type="ECO:0000313" key="6">
    <source>
        <dbReference type="EMBL" id="GLK02881.1"/>
    </source>
</evidence>
<comment type="caution">
    <text evidence="6">The sequence shown here is derived from an EMBL/GenBank/DDBJ whole genome shotgun (WGS) entry which is preliminary data.</text>
</comment>
<dbReference type="InterPro" id="IPR036388">
    <property type="entry name" value="WH-like_DNA-bd_sf"/>
</dbReference>
<dbReference type="RefSeq" id="WP_204937707.1">
    <property type="nucleotide sequence ID" value="NZ_BAAAUM010000002.1"/>
</dbReference>
<dbReference type="PROSITE" id="PS51464">
    <property type="entry name" value="SIS"/>
    <property type="match status" value="1"/>
</dbReference>
<dbReference type="Pfam" id="PF01380">
    <property type="entry name" value="SIS"/>
    <property type="match status" value="1"/>
</dbReference>
<sequence>MNSGILALQRALPRLSSSERRVADAVLARPLVVVESTISQLASLCDTSPGTVARLCRAAGFSGYKDFRIAVGTAHAHADPAEGVFRVSDAEIAASDSLADVVAKVASQQVRAIENTARAVDLDALDIVASALRDAPRVDVFGIGSSGLAASDLHIKLHRLGIPSVHWTDTHLALTSVAVTRPGAVAIAVSHTGQTHEAVEFLALAERQGARTVAITNAPHSPLGRAAELLLATVAEEDVFRAGAMSSRLAQMAIIDFLYVRLVQGDVAGTDVMLRATRAAVEGHRAP</sequence>
<dbReference type="GO" id="GO:0003700">
    <property type="term" value="F:DNA-binding transcription factor activity"/>
    <property type="evidence" value="ECO:0007669"/>
    <property type="project" value="InterPro"/>
</dbReference>
<dbReference type="PROSITE" id="PS51071">
    <property type="entry name" value="HTH_RPIR"/>
    <property type="match status" value="1"/>
</dbReference>
<dbReference type="Gene3D" id="1.10.10.10">
    <property type="entry name" value="Winged helix-like DNA-binding domain superfamily/Winged helix DNA-binding domain"/>
    <property type="match status" value="1"/>
</dbReference>
<accession>A0A9W6HVN0</accession>
<keyword evidence="1" id="KW-0805">Transcription regulation</keyword>
<dbReference type="InterPro" id="IPR046348">
    <property type="entry name" value="SIS_dom_sf"/>
</dbReference>
<dbReference type="GO" id="GO:0097367">
    <property type="term" value="F:carbohydrate derivative binding"/>
    <property type="evidence" value="ECO:0007669"/>
    <property type="project" value="InterPro"/>
</dbReference>
<dbReference type="InterPro" id="IPR047640">
    <property type="entry name" value="RpiR-like"/>
</dbReference>
<name>A0A9W6HVN0_9MICO</name>
<reference evidence="6" key="2">
    <citation type="submission" date="2023-01" db="EMBL/GenBank/DDBJ databases">
        <authorList>
            <person name="Sun Q."/>
            <person name="Evtushenko L."/>
        </authorList>
    </citation>
    <scope>NUCLEOTIDE SEQUENCE</scope>
    <source>
        <strain evidence="6">VKM Ac-1958</strain>
    </source>
</reference>
<evidence type="ECO:0000259" key="5">
    <source>
        <dbReference type="PROSITE" id="PS51464"/>
    </source>
</evidence>
<feature type="domain" description="HTH rpiR-type" evidence="4">
    <location>
        <begin position="2"/>
        <end position="78"/>
    </location>
</feature>
<dbReference type="InterPro" id="IPR009057">
    <property type="entry name" value="Homeodomain-like_sf"/>
</dbReference>
<dbReference type="SUPFAM" id="SSF46689">
    <property type="entry name" value="Homeodomain-like"/>
    <property type="match status" value="1"/>
</dbReference>
<protein>
    <submittedName>
        <fullName evidence="6">RpiR family transcriptional regulator</fullName>
    </submittedName>
</protein>
<dbReference type="GO" id="GO:0003677">
    <property type="term" value="F:DNA binding"/>
    <property type="evidence" value="ECO:0007669"/>
    <property type="project" value="UniProtKB-KW"/>
</dbReference>
<dbReference type="InterPro" id="IPR035472">
    <property type="entry name" value="RpiR-like_SIS"/>
</dbReference>
<gene>
    <name evidence="6" type="ORF">GCM10017596_25960</name>
</gene>
<reference evidence="6" key="1">
    <citation type="journal article" date="2014" name="Int. J. Syst. Evol. Microbiol.">
        <title>Complete genome sequence of Corynebacterium casei LMG S-19264T (=DSM 44701T), isolated from a smear-ripened cheese.</title>
        <authorList>
            <consortium name="US DOE Joint Genome Institute (JGI-PGF)"/>
            <person name="Walter F."/>
            <person name="Albersmeier A."/>
            <person name="Kalinowski J."/>
            <person name="Ruckert C."/>
        </authorList>
    </citation>
    <scope>NUCLEOTIDE SEQUENCE</scope>
    <source>
        <strain evidence="6">VKM Ac-1958</strain>
    </source>
</reference>
<evidence type="ECO:0000259" key="4">
    <source>
        <dbReference type="PROSITE" id="PS51071"/>
    </source>
</evidence>
<proteinExistence type="predicted"/>
<keyword evidence="7" id="KW-1185">Reference proteome</keyword>
<dbReference type="Pfam" id="PF01418">
    <property type="entry name" value="HTH_6"/>
    <property type="match status" value="1"/>
</dbReference>
<dbReference type="GO" id="GO:1901135">
    <property type="term" value="P:carbohydrate derivative metabolic process"/>
    <property type="evidence" value="ECO:0007669"/>
    <property type="project" value="InterPro"/>
</dbReference>
<evidence type="ECO:0000313" key="7">
    <source>
        <dbReference type="Proteomes" id="UP001142325"/>
    </source>
</evidence>
<dbReference type="CDD" id="cd05013">
    <property type="entry name" value="SIS_RpiR"/>
    <property type="match status" value="1"/>
</dbReference>